<dbReference type="InterPro" id="IPR035940">
    <property type="entry name" value="CAP_sf"/>
</dbReference>
<dbReference type="EMBL" id="MGDD01000264">
    <property type="protein sequence ID" value="OGL43581.1"/>
    <property type="molecule type" value="Genomic_DNA"/>
</dbReference>
<dbReference type="Proteomes" id="UP000179266">
    <property type="component" value="Unassembled WGS sequence"/>
</dbReference>
<proteinExistence type="predicted"/>
<dbReference type="CDD" id="cd05379">
    <property type="entry name" value="CAP_bacterial"/>
    <property type="match status" value="1"/>
</dbReference>
<dbReference type="Pfam" id="PF00188">
    <property type="entry name" value="CAP"/>
    <property type="match status" value="1"/>
</dbReference>
<evidence type="ECO:0000313" key="2">
    <source>
        <dbReference type="EMBL" id="OGL43581.1"/>
    </source>
</evidence>
<accession>A0A1F7RQ34</accession>
<evidence type="ECO:0000313" key="3">
    <source>
        <dbReference type="Proteomes" id="UP000179266"/>
    </source>
</evidence>
<gene>
    <name evidence="2" type="ORF">A2161_21550</name>
</gene>
<feature type="non-terminal residue" evidence="2">
    <location>
        <position position="262"/>
    </location>
</feature>
<dbReference type="PANTHER" id="PTHR31157:SF1">
    <property type="entry name" value="SCP DOMAIN-CONTAINING PROTEIN"/>
    <property type="match status" value="1"/>
</dbReference>
<dbReference type="SUPFAM" id="SSF55797">
    <property type="entry name" value="PR-1-like"/>
    <property type="match status" value="1"/>
</dbReference>
<dbReference type="AlphaFoldDB" id="A0A1F7RQ34"/>
<dbReference type="Gene3D" id="3.40.33.10">
    <property type="entry name" value="CAP"/>
    <property type="match status" value="1"/>
</dbReference>
<evidence type="ECO:0000259" key="1">
    <source>
        <dbReference type="Pfam" id="PF00188"/>
    </source>
</evidence>
<name>A0A1F7RQ34_9BACT</name>
<feature type="domain" description="SCP" evidence="1">
    <location>
        <begin position="85"/>
        <end position="238"/>
    </location>
</feature>
<protein>
    <recommendedName>
        <fullName evidence="1">SCP domain-containing protein</fullName>
    </recommendedName>
</protein>
<reference evidence="2 3" key="1">
    <citation type="journal article" date="2016" name="Nat. Commun.">
        <title>Thousands of microbial genomes shed light on interconnected biogeochemical processes in an aquifer system.</title>
        <authorList>
            <person name="Anantharaman K."/>
            <person name="Brown C.T."/>
            <person name="Hug L.A."/>
            <person name="Sharon I."/>
            <person name="Castelle C.J."/>
            <person name="Probst A.J."/>
            <person name="Thomas B.C."/>
            <person name="Singh A."/>
            <person name="Wilkins M.J."/>
            <person name="Karaoz U."/>
            <person name="Brodie E.L."/>
            <person name="Williams K.H."/>
            <person name="Hubbard S.S."/>
            <person name="Banfield J.F."/>
        </authorList>
    </citation>
    <scope>NUCLEOTIDE SEQUENCE [LARGE SCALE GENOMIC DNA]</scope>
</reference>
<dbReference type="InterPro" id="IPR014044">
    <property type="entry name" value="CAP_dom"/>
</dbReference>
<comment type="caution">
    <text evidence="2">The sequence shown here is derived from an EMBL/GenBank/DDBJ whole genome shotgun (WGS) entry which is preliminary data.</text>
</comment>
<organism evidence="2 3">
    <name type="scientific">Candidatus Schekmanbacteria bacterium RBG_13_48_7</name>
    <dbReference type="NCBI Taxonomy" id="1817878"/>
    <lineage>
        <taxon>Bacteria</taxon>
        <taxon>Candidatus Schekmaniibacteriota</taxon>
    </lineage>
</organism>
<sequence length="262" mass="28569">MDRKRFPEIFCYCGLIIIFILFLKVSTGAQISQNLYQNVFAISLDILFPPAYIESEPGEIDLSPELYMRGLLLSPTPTNDEQYMLELVNEARRDPGAFGYPGEVPAPPLYFEGRLLQVARDHTNNMLSGSPYAFFDHDSYTNCTNQGICWSGSSGCKPPPTPSSCTTGNCASQVCTYVESFSARVGGAYSPFTKIGENIACYSSLPVMHQGWMDSTGHRTNIMNPVFREIGISFITGGPCGAMGTEDFGNRSGINPPGSGAM</sequence>
<dbReference type="PANTHER" id="PTHR31157">
    <property type="entry name" value="SCP DOMAIN-CONTAINING PROTEIN"/>
    <property type="match status" value="1"/>
</dbReference>